<keyword evidence="1" id="KW-0472">Membrane</keyword>
<evidence type="ECO:0000256" key="1">
    <source>
        <dbReference type="SAM" id="Phobius"/>
    </source>
</evidence>
<reference evidence="2 3" key="1">
    <citation type="submission" date="2023-07" db="EMBL/GenBank/DDBJ databases">
        <title>Genomic Encyclopedia of Type Strains, Phase IV (KMG-IV): sequencing the most valuable type-strain genomes for metagenomic binning, comparative biology and taxonomic classification.</title>
        <authorList>
            <person name="Goeker M."/>
        </authorList>
    </citation>
    <scope>NUCLEOTIDE SEQUENCE [LARGE SCALE GENOMIC DNA]</scope>
    <source>
        <strain evidence="2 3">DSM 27848</strain>
    </source>
</reference>
<keyword evidence="1" id="KW-1133">Transmembrane helix</keyword>
<dbReference type="Proteomes" id="UP001232343">
    <property type="component" value="Unassembled WGS sequence"/>
</dbReference>
<dbReference type="EMBL" id="JAUSUO010000009">
    <property type="protein sequence ID" value="MDQ0344362.1"/>
    <property type="molecule type" value="Genomic_DNA"/>
</dbReference>
<sequence>MELWVTVCLIGVLAAVAFFLIYFIIAGMDMDSIKRVDKVPPKTFD</sequence>
<organism evidence="2 3">
    <name type="scientific">Lederbergia wuyishanensis</name>
    <dbReference type="NCBI Taxonomy" id="1347903"/>
    <lineage>
        <taxon>Bacteria</taxon>
        <taxon>Bacillati</taxon>
        <taxon>Bacillota</taxon>
        <taxon>Bacilli</taxon>
        <taxon>Bacillales</taxon>
        <taxon>Bacillaceae</taxon>
        <taxon>Lederbergia</taxon>
    </lineage>
</organism>
<keyword evidence="1" id="KW-0812">Transmembrane</keyword>
<name>A0ABU0D7H5_9BACI</name>
<accession>A0ABU0D7H5</accession>
<gene>
    <name evidence="2" type="ORF">J2S14_003205</name>
</gene>
<proteinExistence type="predicted"/>
<evidence type="ECO:0000313" key="2">
    <source>
        <dbReference type="EMBL" id="MDQ0344362.1"/>
    </source>
</evidence>
<evidence type="ECO:0000313" key="3">
    <source>
        <dbReference type="Proteomes" id="UP001232343"/>
    </source>
</evidence>
<feature type="transmembrane region" description="Helical" evidence="1">
    <location>
        <begin position="6"/>
        <end position="25"/>
    </location>
</feature>
<protein>
    <submittedName>
        <fullName evidence="2">Uncharacterized protein</fullName>
    </submittedName>
</protein>
<keyword evidence="3" id="KW-1185">Reference proteome</keyword>
<comment type="caution">
    <text evidence="2">The sequence shown here is derived from an EMBL/GenBank/DDBJ whole genome shotgun (WGS) entry which is preliminary data.</text>
</comment>
<dbReference type="RefSeq" id="WP_244682631.1">
    <property type="nucleotide sequence ID" value="NZ_JALIRM010000012.1"/>
</dbReference>